<organism evidence="1">
    <name type="scientific">marine sediment metagenome</name>
    <dbReference type="NCBI Taxonomy" id="412755"/>
    <lineage>
        <taxon>unclassified sequences</taxon>
        <taxon>metagenomes</taxon>
        <taxon>ecological metagenomes</taxon>
    </lineage>
</organism>
<gene>
    <name evidence="1" type="ORF">LCGC14_1022220</name>
</gene>
<comment type="caution">
    <text evidence="1">The sequence shown here is derived from an EMBL/GenBank/DDBJ whole genome shotgun (WGS) entry which is preliminary data.</text>
</comment>
<evidence type="ECO:0000313" key="1">
    <source>
        <dbReference type="EMBL" id="KKN11875.1"/>
    </source>
</evidence>
<name>A0A0F9MX80_9ZZZZ</name>
<accession>A0A0F9MX80</accession>
<reference evidence="1" key="1">
    <citation type="journal article" date="2015" name="Nature">
        <title>Complex archaea that bridge the gap between prokaryotes and eukaryotes.</title>
        <authorList>
            <person name="Spang A."/>
            <person name="Saw J.H."/>
            <person name="Jorgensen S.L."/>
            <person name="Zaremba-Niedzwiedzka K."/>
            <person name="Martijn J."/>
            <person name="Lind A.E."/>
            <person name="van Eijk R."/>
            <person name="Schleper C."/>
            <person name="Guy L."/>
            <person name="Ettema T.J."/>
        </authorList>
    </citation>
    <scope>NUCLEOTIDE SEQUENCE</scope>
</reference>
<sequence length="100" mass="10772">MGTLTEAIRSFDMDAANTRLKADKTAADAAEALDLIQFAASSTLNYDGEAPTYNAMRMTLEDILRVIREPKAFYCPQGYGECEAANGCCYPGRCSQGTAS</sequence>
<protein>
    <submittedName>
        <fullName evidence="1">Uncharacterized protein</fullName>
    </submittedName>
</protein>
<dbReference type="EMBL" id="LAZR01004092">
    <property type="protein sequence ID" value="KKN11875.1"/>
    <property type="molecule type" value="Genomic_DNA"/>
</dbReference>
<dbReference type="AlphaFoldDB" id="A0A0F9MX80"/>
<proteinExistence type="predicted"/>